<comment type="caution">
    <text evidence="14">The sequence shown here is derived from an EMBL/GenBank/DDBJ whole genome shotgun (WGS) entry which is preliminary data.</text>
</comment>
<evidence type="ECO:0000313" key="14">
    <source>
        <dbReference type="EMBL" id="KAG5273878.1"/>
    </source>
</evidence>
<dbReference type="AlphaFoldDB" id="A0AAV6GFA9"/>
<evidence type="ECO:0000256" key="8">
    <source>
        <dbReference type="ARBA" id="ARBA00023170"/>
    </source>
</evidence>
<dbReference type="EMBL" id="JADWDJ010000011">
    <property type="protein sequence ID" value="KAG5273878.1"/>
    <property type="molecule type" value="Genomic_DNA"/>
</dbReference>
<comment type="subcellular location">
    <subcellularLocation>
        <location evidence="1">Cell membrane</location>
        <topology evidence="1">Single-pass type I membrane protein</topology>
    </subcellularLocation>
</comment>
<feature type="chain" id="PRO_5043786858" description="Immunoglobulin domain-containing protein" evidence="12">
    <location>
        <begin position="25"/>
        <end position="188"/>
    </location>
</feature>
<evidence type="ECO:0000256" key="7">
    <source>
        <dbReference type="ARBA" id="ARBA00023157"/>
    </source>
</evidence>
<evidence type="ECO:0000256" key="3">
    <source>
        <dbReference type="ARBA" id="ARBA00022692"/>
    </source>
</evidence>
<accession>A0AAV6GFA9</accession>
<dbReference type="GO" id="GO:0007166">
    <property type="term" value="P:cell surface receptor signaling pathway"/>
    <property type="evidence" value="ECO:0007669"/>
    <property type="project" value="TreeGrafter"/>
</dbReference>
<dbReference type="Proteomes" id="UP000823561">
    <property type="component" value="Chromosome 11"/>
</dbReference>
<dbReference type="InterPro" id="IPR051713">
    <property type="entry name" value="T-cell_Activation_Regulation"/>
</dbReference>
<feature type="signal peptide" evidence="12">
    <location>
        <begin position="1"/>
        <end position="24"/>
    </location>
</feature>
<keyword evidence="4 12" id="KW-0732">Signal</keyword>
<dbReference type="SUPFAM" id="SSF48726">
    <property type="entry name" value="Immunoglobulin"/>
    <property type="match status" value="1"/>
</dbReference>
<dbReference type="SMART" id="SM00409">
    <property type="entry name" value="IG"/>
    <property type="match status" value="1"/>
</dbReference>
<keyword evidence="3 11" id="KW-0812">Transmembrane</keyword>
<keyword evidence="9" id="KW-0325">Glycoprotein</keyword>
<proteinExistence type="predicted"/>
<dbReference type="InterPro" id="IPR013783">
    <property type="entry name" value="Ig-like_fold"/>
</dbReference>
<evidence type="ECO:0000256" key="2">
    <source>
        <dbReference type="ARBA" id="ARBA00022475"/>
    </source>
</evidence>
<keyword evidence="8" id="KW-0675">Receptor</keyword>
<dbReference type="GO" id="GO:0071222">
    <property type="term" value="P:cellular response to lipopolysaccharide"/>
    <property type="evidence" value="ECO:0007669"/>
    <property type="project" value="TreeGrafter"/>
</dbReference>
<dbReference type="Gene3D" id="2.60.40.10">
    <property type="entry name" value="Immunoglobulins"/>
    <property type="match status" value="1"/>
</dbReference>
<gene>
    <name evidence="14" type="ORF">AALO_G00156660</name>
</gene>
<evidence type="ECO:0000256" key="4">
    <source>
        <dbReference type="ARBA" id="ARBA00022729"/>
    </source>
</evidence>
<evidence type="ECO:0000256" key="5">
    <source>
        <dbReference type="ARBA" id="ARBA00022989"/>
    </source>
</evidence>
<evidence type="ECO:0000256" key="11">
    <source>
        <dbReference type="SAM" id="Phobius"/>
    </source>
</evidence>
<keyword evidence="10" id="KW-0393">Immunoglobulin domain</keyword>
<evidence type="ECO:0000256" key="12">
    <source>
        <dbReference type="SAM" id="SignalP"/>
    </source>
</evidence>
<organism evidence="14 15">
    <name type="scientific">Alosa alosa</name>
    <name type="common">allis shad</name>
    <dbReference type="NCBI Taxonomy" id="278164"/>
    <lineage>
        <taxon>Eukaryota</taxon>
        <taxon>Metazoa</taxon>
        <taxon>Chordata</taxon>
        <taxon>Craniata</taxon>
        <taxon>Vertebrata</taxon>
        <taxon>Euteleostomi</taxon>
        <taxon>Actinopterygii</taxon>
        <taxon>Neopterygii</taxon>
        <taxon>Teleostei</taxon>
        <taxon>Clupei</taxon>
        <taxon>Clupeiformes</taxon>
        <taxon>Clupeoidei</taxon>
        <taxon>Clupeidae</taxon>
        <taxon>Alosa</taxon>
    </lineage>
</organism>
<dbReference type="PANTHER" id="PTHR25466:SF9">
    <property type="entry name" value="FIBRONECTIN TYPE-III DOMAIN-CONTAINING PROTEIN"/>
    <property type="match status" value="1"/>
</dbReference>
<name>A0AAV6GFA9_9TELE</name>
<protein>
    <recommendedName>
        <fullName evidence="13">Immunoglobulin domain-containing protein</fullName>
    </recommendedName>
</protein>
<sequence length="188" mass="21263">MRMAGQYLFNWIVICILLEGKIYGAVVQEQHESMQQVTVGQRALLPCLLPLPRPSLGNIRVYWQTDKTDLVVHVFNKGQEEFGHQSSNYCNRTQLNTSQLQFGNFSLELCNVSEQDNLTTFQCIAFYDGSGRPKYQNTTTLLVLKEDVNRSHDGGAGNTTLTAVAVALLVLIVIVLVLVWGMRKRWKK</sequence>
<dbReference type="InterPro" id="IPR003599">
    <property type="entry name" value="Ig_sub"/>
</dbReference>
<evidence type="ECO:0000256" key="9">
    <source>
        <dbReference type="ARBA" id="ARBA00023180"/>
    </source>
</evidence>
<dbReference type="GO" id="GO:0042102">
    <property type="term" value="P:positive regulation of T cell proliferation"/>
    <property type="evidence" value="ECO:0007669"/>
    <property type="project" value="TreeGrafter"/>
</dbReference>
<evidence type="ECO:0000256" key="6">
    <source>
        <dbReference type="ARBA" id="ARBA00023136"/>
    </source>
</evidence>
<dbReference type="GO" id="GO:0009897">
    <property type="term" value="C:external side of plasma membrane"/>
    <property type="evidence" value="ECO:0007669"/>
    <property type="project" value="TreeGrafter"/>
</dbReference>
<feature type="domain" description="Immunoglobulin" evidence="13">
    <location>
        <begin position="32"/>
        <end position="144"/>
    </location>
</feature>
<evidence type="ECO:0000256" key="1">
    <source>
        <dbReference type="ARBA" id="ARBA00004251"/>
    </source>
</evidence>
<evidence type="ECO:0000256" key="10">
    <source>
        <dbReference type="ARBA" id="ARBA00023319"/>
    </source>
</evidence>
<keyword evidence="5 11" id="KW-1133">Transmembrane helix</keyword>
<dbReference type="GO" id="GO:0031295">
    <property type="term" value="P:T cell costimulation"/>
    <property type="evidence" value="ECO:0007669"/>
    <property type="project" value="TreeGrafter"/>
</dbReference>
<dbReference type="InterPro" id="IPR036179">
    <property type="entry name" value="Ig-like_dom_sf"/>
</dbReference>
<reference evidence="14" key="1">
    <citation type="submission" date="2020-10" db="EMBL/GenBank/DDBJ databases">
        <title>Chromosome-scale genome assembly of the Allis shad, Alosa alosa.</title>
        <authorList>
            <person name="Margot Z."/>
            <person name="Christophe K."/>
            <person name="Cabau C."/>
            <person name="Louis A."/>
            <person name="Berthelot C."/>
            <person name="Parey E."/>
            <person name="Roest Crollius H."/>
            <person name="Montfort J."/>
            <person name="Robinson-Rechavi M."/>
            <person name="Bucao C."/>
            <person name="Bouchez O."/>
            <person name="Gislard M."/>
            <person name="Lluch J."/>
            <person name="Milhes M."/>
            <person name="Lampietro C."/>
            <person name="Lopez Roques C."/>
            <person name="Donnadieu C."/>
            <person name="Braasch I."/>
            <person name="Desvignes T."/>
            <person name="Postlethwait J."/>
            <person name="Bobe J."/>
            <person name="Guiguen Y."/>
        </authorList>
    </citation>
    <scope>NUCLEOTIDE SEQUENCE</scope>
    <source>
        <strain evidence="14">M-15738</strain>
        <tissue evidence="14">Blood</tissue>
    </source>
</reference>
<dbReference type="GO" id="GO:0006955">
    <property type="term" value="P:immune response"/>
    <property type="evidence" value="ECO:0007669"/>
    <property type="project" value="TreeGrafter"/>
</dbReference>
<dbReference type="PANTHER" id="PTHR25466">
    <property type="entry name" value="T-LYMPHOCYTE ACTIVATION ANTIGEN"/>
    <property type="match status" value="1"/>
</dbReference>
<evidence type="ECO:0000259" key="13">
    <source>
        <dbReference type="SMART" id="SM00409"/>
    </source>
</evidence>
<keyword evidence="2" id="KW-1003">Cell membrane</keyword>
<feature type="transmembrane region" description="Helical" evidence="11">
    <location>
        <begin position="161"/>
        <end position="182"/>
    </location>
</feature>
<evidence type="ECO:0000313" key="15">
    <source>
        <dbReference type="Proteomes" id="UP000823561"/>
    </source>
</evidence>
<keyword evidence="7" id="KW-1015">Disulfide bond</keyword>
<dbReference type="GO" id="GO:0042130">
    <property type="term" value="P:negative regulation of T cell proliferation"/>
    <property type="evidence" value="ECO:0007669"/>
    <property type="project" value="TreeGrafter"/>
</dbReference>
<keyword evidence="15" id="KW-1185">Reference proteome</keyword>
<keyword evidence="6 11" id="KW-0472">Membrane</keyword>